<reference evidence="18" key="1">
    <citation type="submission" date="2015-11" db="EMBL/GenBank/DDBJ databases">
        <title>De novo transcriptome assembly of four potential Pierce s Disease insect vectors from Arizona vineyards.</title>
        <authorList>
            <person name="Tassone E.E."/>
        </authorList>
    </citation>
    <scope>NUCLEOTIDE SEQUENCE</scope>
</reference>
<dbReference type="GO" id="GO:0102158">
    <property type="term" value="F:very-long-chain (3R)-3-hydroxyacyl-CoA dehydratase activity"/>
    <property type="evidence" value="ECO:0007669"/>
    <property type="project" value="UniProtKB-EC"/>
</dbReference>
<feature type="domain" description="CS" evidence="17">
    <location>
        <begin position="5"/>
        <end position="100"/>
    </location>
</feature>
<dbReference type="InterPro" id="IPR007482">
    <property type="entry name" value="Tyr_Pase-like_PTPLA"/>
</dbReference>
<dbReference type="PANTHER" id="PTHR11035:SF35">
    <property type="entry name" value="VERY-LONG-CHAIN (3R)-3-HYDROXYACYL-COA DEHYDRATASE"/>
    <property type="match status" value="1"/>
</dbReference>
<evidence type="ECO:0000313" key="18">
    <source>
        <dbReference type="EMBL" id="JAS66895.1"/>
    </source>
</evidence>
<keyword evidence="12 16" id="KW-0472">Membrane</keyword>
<protein>
    <recommendedName>
        <fullName evidence="4 16">Very-long-chain (3R)-3-hydroxyacyl-CoA dehydratase</fullName>
        <ecNumber evidence="4 16">4.2.1.134</ecNumber>
    </recommendedName>
</protein>
<evidence type="ECO:0000256" key="1">
    <source>
        <dbReference type="ARBA" id="ARBA00004477"/>
    </source>
</evidence>
<evidence type="ECO:0000256" key="11">
    <source>
        <dbReference type="ARBA" id="ARBA00023098"/>
    </source>
</evidence>
<keyword evidence="5 16" id="KW-0444">Lipid biosynthesis</keyword>
<dbReference type="GO" id="GO:0030497">
    <property type="term" value="P:fatty acid elongation"/>
    <property type="evidence" value="ECO:0007669"/>
    <property type="project" value="TreeGrafter"/>
</dbReference>
<evidence type="ECO:0000256" key="5">
    <source>
        <dbReference type="ARBA" id="ARBA00022516"/>
    </source>
</evidence>
<evidence type="ECO:0000256" key="3">
    <source>
        <dbReference type="ARBA" id="ARBA00007811"/>
    </source>
</evidence>
<dbReference type="CDD" id="cd06465">
    <property type="entry name" value="p23_hB-ind1_like"/>
    <property type="match status" value="1"/>
</dbReference>
<feature type="transmembrane region" description="Helical" evidence="16">
    <location>
        <begin position="164"/>
        <end position="186"/>
    </location>
</feature>
<evidence type="ECO:0000256" key="15">
    <source>
        <dbReference type="ARBA" id="ARBA00025733"/>
    </source>
</evidence>
<dbReference type="EC" id="4.2.1.134" evidence="4 16"/>
<dbReference type="UniPathway" id="UPA00094"/>
<evidence type="ECO:0000256" key="8">
    <source>
        <dbReference type="ARBA" id="ARBA00022832"/>
    </source>
</evidence>
<dbReference type="EMBL" id="GECZ01002874">
    <property type="protein sequence ID" value="JAS66895.1"/>
    <property type="molecule type" value="Transcribed_RNA"/>
</dbReference>
<keyword evidence="13 16" id="KW-0275">Fatty acid biosynthesis</keyword>
<sequence length="381" mass="45132">MRSELLSPFIYWAQDESNVFIKIDLKDIKEGKEVKLTDDSVHMDAFGVGAHGAAKYAVRLKLFDTIQKIEDDDVRHLKVTDRGVQLTLRKQDCQWWPRLLHSTQKPPWLKIDFERWKSEDDDEDLSDNTYKNGTAKDVLGDYPDLFEKLKKDEFGYKKEEMKKVYLILYNLSQLVFFTYILVVMAIRYARDGPDSMEGTYKAVGNVLKFCQLIQFLEVMHPMFGYTKGSIFVPFVQVTGRAVVLFVMIDAEPRMQEKPVIFYLFLIWSVVEVVRYPYYIVQLYKFKVDFLTWLRYSIWIPLYPLGILCEGIIILRNIPYFEETQRFSVAMPNRWNFTFHTPTAMKVYLLLLFFPGMYAMMTHMYRARMKKIGPRRIARKTK</sequence>
<evidence type="ECO:0000256" key="9">
    <source>
        <dbReference type="ARBA" id="ARBA00022989"/>
    </source>
</evidence>
<name>A0A1B6GWX8_9HEMI</name>
<proteinExistence type="inferred from homology"/>
<evidence type="ECO:0000256" key="2">
    <source>
        <dbReference type="ARBA" id="ARBA00005194"/>
    </source>
</evidence>
<dbReference type="GO" id="GO:0030148">
    <property type="term" value="P:sphingolipid biosynthetic process"/>
    <property type="evidence" value="ECO:0007669"/>
    <property type="project" value="TreeGrafter"/>
</dbReference>
<evidence type="ECO:0000256" key="13">
    <source>
        <dbReference type="ARBA" id="ARBA00023160"/>
    </source>
</evidence>
<keyword evidence="6 16" id="KW-0812">Transmembrane</keyword>
<evidence type="ECO:0000256" key="14">
    <source>
        <dbReference type="ARBA" id="ARBA00023239"/>
    </source>
</evidence>
<comment type="pathway">
    <text evidence="2 16">Lipid metabolism; fatty acid biosynthesis.</text>
</comment>
<evidence type="ECO:0000256" key="10">
    <source>
        <dbReference type="ARBA" id="ARBA00023054"/>
    </source>
</evidence>
<feature type="transmembrane region" description="Helical" evidence="16">
    <location>
        <begin position="346"/>
        <end position="364"/>
    </location>
</feature>
<comment type="similarity">
    <text evidence="15">Belongs to the p23/wos2 family.</text>
</comment>
<dbReference type="PROSITE" id="PS51203">
    <property type="entry name" value="CS"/>
    <property type="match status" value="1"/>
</dbReference>
<comment type="similarity">
    <text evidence="3 16">Belongs to the very long-chain fatty acids dehydratase HACD family.</text>
</comment>
<dbReference type="PANTHER" id="PTHR11035">
    <property type="entry name" value="VERY-LONG-CHAIN (3R)-3-HYDROXYACYL-COA DEHYDRATASE"/>
    <property type="match status" value="1"/>
</dbReference>
<feature type="transmembrane region" description="Helical" evidence="16">
    <location>
        <begin position="228"/>
        <end position="248"/>
    </location>
</feature>
<dbReference type="InterPro" id="IPR007052">
    <property type="entry name" value="CS_dom"/>
</dbReference>
<dbReference type="GO" id="GO:0005789">
    <property type="term" value="C:endoplasmic reticulum membrane"/>
    <property type="evidence" value="ECO:0007669"/>
    <property type="project" value="UniProtKB-SubCell"/>
</dbReference>
<evidence type="ECO:0000256" key="4">
    <source>
        <dbReference type="ARBA" id="ARBA00013122"/>
    </source>
</evidence>
<comment type="function">
    <text evidence="16">Catalyzes the third of the four reactions of the long-chain fatty acids elongation cycle. This endoplasmic reticulum-bound enzymatic process, allows the addition of two carbons to the chain of long- and very long-chain fatty acids/VLCFAs per cycle. This enzyme catalyzes the dehydration of the 3-hydroxyacyl-CoA intermediate into trans-2,3-enoyl-CoA, within each cycle of fatty acid elongation. Thereby, it participates to the production of VLCFAs of different chain lengths that are involved in multiple biological processes as precursors of membrane lipids and lipid mediators.</text>
</comment>
<evidence type="ECO:0000259" key="17">
    <source>
        <dbReference type="PROSITE" id="PS51203"/>
    </source>
</evidence>
<dbReference type="AlphaFoldDB" id="A0A1B6GWX8"/>
<feature type="transmembrane region" description="Helical" evidence="16">
    <location>
        <begin position="292"/>
        <end position="314"/>
    </location>
</feature>
<dbReference type="SUPFAM" id="SSF49764">
    <property type="entry name" value="HSP20-like chaperones"/>
    <property type="match status" value="1"/>
</dbReference>
<keyword evidence="11 16" id="KW-0443">Lipid metabolism</keyword>
<dbReference type="GO" id="GO:0042761">
    <property type="term" value="P:very long-chain fatty acid biosynthetic process"/>
    <property type="evidence" value="ECO:0007669"/>
    <property type="project" value="TreeGrafter"/>
</dbReference>
<organism evidence="18">
    <name type="scientific">Cuerna arida</name>
    <dbReference type="NCBI Taxonomy" id="1464854"/>
    <lineage>
        <taxon>Eukaryota</taxon>
        <taxon>Metazoa</taxon>
        <taxon>Ecdysozoa</taxon>
        <taxon>Arthropoda</taxon>
        <taxon>Hexapoda</taxon>
        <taxon>Insecta</taxon>
        <taxon>Pterygota</taxon>
        <taxon>Neoptera</taxon>
        <taxon>Paraneoptera</taxon>
        <taxon>Hemiptera</taxon>
        <taxon>Auchenorrhyncha</taxon>
        <taxon>Membracoidea</taxon>
        <taxon>Cicadellidae</taxon>
        <taxon>Cicadellinae</taxon>
        <taxon>Proconiini</taxon>
        <taxon>Cuerna</taxon>
    </lineage>
</organism>
<comment type="subcellular location">
    <subcellularLocation>
        <location evidence="1 16">Endoplasmic reticulum membrane</location>
        <topology evidence="1 16">Multi-pass membrane protein</topology>
    </subcellularLocation>
</comment>
<dbReference type="Pfam" id="PF04387">
    <property type="entry name" value="PTPLA"/>
    <property type="match status" value="1"/>
</dbReference>
<dbReference type="Gene3D" id="2.60.40.790">
    <property type="match status" value="1"/>
</dbReference>
<keyword evidence="14 16" id="KW-0456">Lyase</keyword>
<evidence type="ECO:0000256" key="7">
    <source>
        <dbReference type="ARBA" id="ARBA00022824"/>
    </source>
</evidence>
<evidence type="ECO:0000256" key="16">
    <source>
        <dbReference type="RuleBase" id="RU363109"/>
    </source>
</evidence>
<evidence type="ECO:0000256" key="12">
    <source>
        <dbReference type="ARBA" id="ARBA00023136"/>
    </source>
</evidence>
<dbReference type="FunFam" id="2.60.40.790:FF:000013">
    <property type="entry name" value="Very-long-chain (3R)-3-hydroxyacyl-CoA dehydratase"/>
    <property type="match status" value="1"/>
</dbReference>
<evidence type="ECO:0000256" key="6">
    <source>
        <dbReference type="ARBA" id="ARBA00022692"/>
    </source>
</evidence>
<keyword evidence="10" id="KW-0175">Coiled coil</keyword>
<accession>A0A1B6GWX8</accession>
<dbReference type="InterPro" id="IPR008978">
    <property type="entry name" value="HSP20-like_chaperone"/>
</dbReference>
<gene>
    <name evidence="18" type="ORF">g.6338</name>
</gene>
<comment type="catalytic activity">
    <reaction evidence="16">
        <text>a very-long-chain (3R)-3-hydroxyacyl-CoA = a very-long-chain (2E)-enoyl-CoA + H2O</text>
        <dbReference type="Rhea" id="RHEA:45812"/>
        <dbReference type="ChEBI" id="CHEBI:15377"/>
        <dbReference type="ChEBI" id="CHEBI:83728"/>
        <dbReference type="ChEBI" id="CHEBI:85440"/>
        <dbReference type="EC" id="4.2.1.134"/>
    </reaction>
</comment>
<keyword evidence="7 16" id="KW-0256">Endoplasmic reticulum</keyword>
<keyword evidence="8 16" id="KW-0276">Fatty acid metabolism</keyword>
<feature type="transmembrane region" description="Helical" evidence="16">
    <location>
        <begin position="260"/>
        <end position="280"/>
    </location>
</feature>
<keyword evidence="9 16" id="KW-1133">Transmembrane helix</keyword>